<evidence type="ECO:0000313" key="1">
    <source>
        <dbReference type="EMBL" id="GAH81608.1"/>
    </source>
</evidence>
<protein>
    <submittedName>
        <fullName evidence="1">Uncharacterized protein</fullName>
    </submittedName>
</protein>
<dbReference type="EMBL" id="BARU01042138">
    <property type="protein sequence ID" value="GAH81608.1"/>
    <property type="molecule type" value="Genomic_DNA"/>
</dbReference>
<proteinExistence type="predicted"/>
<name>X1KHR7_9ZZZZ</name>
<dbReference type="AlphaFoldDB" id="X1KHR7"/>
<organism evidence="1">
    <name type="scientific">marine sediment metagenome</name>
    <dbReference type="NCBI Taxonomy" id="412755"/>
    <lineage>
        <taxon>unclassified sequences</taxon>
        <taxon>metagenomes</taxon>
        <taxon>ecological metagenomes</taxon>
    </lineage>
</organism>
<reference evidence="1" key="1">
    <citation type="journal article" date="2014" name="Front. Microbiol.">
        <title>High frequency of phylogenetically diverse reductive dehalogenase-homologous genes in deep subseafloor sedimentary metagenomes.</title>
        <authorList>
            <person name="Kawai M."/>
            <person name="Futagami T."/>
            <person name="Toyoda A."/>
            <person name="Takaki Y."/>
            <person name="Nishi S."/>
            <person name="Hori S."/>
            <person name="Arai W."/>
            <person name="Tsubouchi T."/>
            <person name="Morono Y."/>
            <person name="Uchiyama I."/>
            <person name="Ito T."/>
            <person name="Fujiyama A."/>
            <person name="Inagaki F."/>
            <person name="Takami H."/>
        </authorList>
    </citation>
    <scope>NUCLEOTIDE SEQUENCE</scope>
    <source>
        <strain evidence="1">Expedition CK06-06</strain>
    </source>
</reference>
<comment type="caution">
    <text evidence="1">The sequence shown here is derived from an EMBL/GenBank/DDBJ whole genome shotgun (WGS) entry which is preliminary data.</text>
</comment>
<gene>
    <name evidence="1" type="ORF">S03H2_64809</name>
</gene>
<accession>X1KHR7</accession>
<sequence>MVKTRSPLLSTDATGSLAGLLTYVKSRRATTIRKLTRPKDPRSGAQLGRRHAFHFLTTNWAQVSAGDQATWADLPASIDLSNYNAYVRENMRVWSAFRPPSEAYPATLDGTFANITGGPAAYYEPPDYRFAIQSNLISQNWGVMYFASLTTSFSTAVENLANFTRLTTTLHTSSYWTAPGPGPWFFNARLFTTRGR</sequence>
<feature type="non-terminal residue" evidence="1">
    <location>
        <position position="196"/>
    </location>
</feature>